<dbReference type="InterPro" id="IPR036322">
    <property type="entry name" value="WD40_repeat_dom_sf"/>
</dbReference>
<dbReference type="InterPro" id="IPR001680">
    <property type="entry name" value="WD40_rpt"/>
</dbReference>
<dbReference type="GO" id="GO:0043161">
    <property type="term" value="P:proteasome-mediated ubiquitin-dependent protein catabolic process"/>
    <property type="evidence" value="ECO:0007669"/>
    <property type="project" value="TreeGrafter"/>
</dbReference>
<dbReference type="PANTHER" id="PTHR44080">
    <property type="entry name" value="E3 UBIQUITIN-PROTEIN LIGASE COP1"/>
    <property type="match status" value="1"/>
</dbReference>
<dbReference type="EnsemblMetazoa" id="CapteT195766">
    <property type="protein sequence ID" value="CapteP195766"/>
    <property type="gene ID" value="CapteG195766"/>
</dbReference>
<dbReference type="SMART" id="SM00320">
    <property type="entry name" value="WD40"/>
    <property type="match status" value="2"/>
</dbReference>
<dbReference type="OMA" id="FEMICEA"/>
<protein>
    <submittedName>
        <fullName evidence="2 3">Uncharacterized protein</fullName>
    </submittedName>
</protein>
<dbReference type="EMBL" id="KB301365">
    <property type="protein sequence ID" value="ELU05603.1"/>
    <property type="molecule type" value="Genomic_DNA"/>
</dbReference>
<dbReference type="HOGENOM" id="CLU_864852_0_0_1"/>
<sequence length="322" mass="36480">MANRMSCCIRILNEKVNELISKQKQKTAEHKKIKKENSTGSNIETTLLDIIDQDGLDLPGLNLMLDVLDKKKNQLEQDCHVAQLQVLKDFLSQVRLKKQEQLDQLTRELALINSDLHRVNDKIGEQKRHSEYPALKGMDCGDPNGSQEAFNGSRNVRFDIVMSIVNYTLFTSGRQAVAANDHGITKEEENFKPSYNASDTLDEFTESLSKFVRFTSFRTLASLNYASDIYLTSSIVSSIEFDRDADYFAIAGVTKKIKVFEYGTVIKDQVNIHYPVKEMVCNSKISSITWSSYHKSLLASSDYEGTVTLWDAFTGVKSKIFE</sequence>
<evidence type="ECO:0000313" key="4">
    <source>
        <dbReference type="Proteomes" id="UP000014760"/>
    </source>
</evidence>
<feature type="non-terminal residue" evidence="2">
    <location>
        <position position="322"/>
    </location>
</feature>
<reference evidence="2 4" key="2">
    <citation type="journal article" date="2013" name="Nature">
        <title>Insights into bilaterian evolution from three spiralian genomes.</title>
        <authorList>
            <person name="Simakov O."/>
            <person name="Marletaz F."/>
            <person name="Cho S.J."/>
            <person name="Edsinger-Gonzales E."/>
            <person name="Havlak P."/>
            <person name="Hellsten U."/>
            <person name="Kuo D.H."/>
            <person name="Larsson T."/>
            <person name="Lv J."/>
            <person name="Arendt D."/>
            <person name="Savage R."/>
            <person name="Osoegawa K."/>
            <person name="de Jong P."/>
            <person name="Grimwood J."/>
            <person name="Chapman J.A."/>
            <person name="Shapiro H."/>
            <person name="Aerts A."/>
            <person name="Otillar R.P."/>
            <person name="Terry A.Y."/>
            <person name="Boore J.L."/>
            <person name="Grigoriev I.V."/>
            <person name="Lindberg D.R."/>
            <person name="Seaver E.C."/>
            <person name="Weisblat D.A."/>
            <person name="Putnam N.H."/>
            <person name="Rokhsar D.S."/>
        </authorList>
    </citation>
    <scope>NUCLEOTIDE SEQUENCE</scope>
    <source>
        <strain evidence="2 4">I ESC-2004</strain>
    </source>
</reference>
<dbReference type="PANTHER" id="PTHR44080:SF1">
    <property type="entry name" value="E3 UBIQUITIN-PROTEIN LIGASE COP1"/>
    <property type="match status" value="1"/>
</dbReference>
<reference evidence="3" key="3">
    <citation type="submission" date="2015-06" db="UniProtKB">
        <authorList>
            <consortium name="EnsemblMetazoa"/>
        </authorList>
    </citation>
    <scope>IDENTIFICATION</scope>
</reference>
<keyword evidence="4" id="KW-1185">Reference proteome</keyword>
<proteinExistence type="predicted"/>
<evidence type="ECO:0000313" key="2">
    <source>
        <dbReference type="EMBL" id="ELU05603.1"/>
    </source>
</evidence>
<feature type="coiled-coil region" evidence="1">
    <location>
        <begin position="65"/>
        <end position="122"/>
    </location>
</feature>
<keyword evidence="1" id="KW-0175">Coiled coil</keyword>
<dbReference type="EMBL" id="AMQN01007783">
    <property type="status" value="NOT_ANNOTATED_CDS"/>
    <property type="molecule type" value="Genomic_DNA"/>
</dbReference>
<dbReference type="InterPro" id="IPR042755">
    <property type="entry name" value="COP1"/>
</dbReference>
<gene>
    <name evidence="2" type="ORF">CAPTEDRAFT_195766</name>
</gene>
<dbReference type="EMBL" id="AMQN01007784">
    <property type="status" value="NOT_ANNOTATED_CDS"/>
    <property type="molecule type" value="Genomic_DNA"/>
</dbReference>
<dbReference type="OrthoDB" id="273771at2759"/>
<organism evidence="2">
    <name type="scientific">Capitella teleta</name>
    <name type="common">Polychaete worm</name>
    <dbReference type="NCBI Taxonomy" id="283909"/>
    <lineage>
        <taxon>Eukaryota</taxon>
        <taxon>Metazoa</taxon>
        <taxon>Spiralia</taxon>
        <taxon>Lophotrochozoa</taxon>
        <taxon>Annelida</taxon>
        <taxon>Polychaeta</taxon>
        <taxon>Sedentaria</taxon>
        <taxon>Scolecida</taxon>
        <taxon>Capitellidae</taxon>
        <taxon>Capitella</taxon>
    </lineage>
</organism>
<dbReference type="STRING" id="283909.R7UHQ2"/>
<dbReference type="GO" id="GO:0061630">
    <property type="term" value="F:ubiquitin protein ligase activity"/>
    <property type="evidence" value="ECO:0007669"/>
    <property type="project" value="InterPro"/>
</dbReference>
<reference evidence="4" key="1">
    <citation type="submission" date="2012-12" db="EMBL/GenBank/DDBJ databases">
        <authorList>
            <person name="Hellsten U."/>
            <person name="Grimwood J."/>
            <person name="Chapman J.A."/>
            <person name="Shapiro H."/>
            <person name="Aerts A."/>
            <person name="Otillar R.P."/>
            <person name="Terry A.Y."/>
            <person name="Boore J.L."/>
            <person name="Simakov O."/>
            <person name="Marletaz F."/>
            <person name="Cho S.-J."/>
            <person name="Edsinger-Gonzales E."/>
            <person name="Havlak P."/>
            <person name="Kuo D.-H."/>
            <person name="Larsson T."/>
            <person name="Lv J."/>
            <person name="Arendt D."/>
            <person name="Savage R."/>
            <person name="Osoegawa K."/>
            <person name="de Jong P."/>
            <person name="Lindberg D.R."/>
            <person name="Seaver E.C."/>
            <person name="Weisblat D.A."/>
            <person name="Putnam N.H."/>
            <person name="Grigoriev I.V."/>
            <person name="Rokhsar D.S."/>
        </authorList>
    </citation>
    <scope>NUCLEOTIDE SEQUENCE</scope>
    <source>
        <strain evidence="4">I ESC-2004</strain>
    </source>
</reference>
<dbReference type="InterPro" id="IPR015943">
    <property type="entry name" value="WD40/YVTN_repeat-like_dom_sf"/>
</dbReference>
<dbReference type="SUPFAM" id="SSF50978">
    <property type="entry name" value="WD40 repeat-like"/>
    <property type="match status" value="1"/>
</dbReference>
<dbReference type="Gene3D" id="2.130.10.10">
    <property type="entry name" value="YVTN repeat-like/Quinoprotein amine dehydrogenase"/>
    <property type="match status" value="1"/>
</dbReference>
<dbReference type="AlphaFoldDB" id="R7UHQ2"/>
<accession>R7UHQ2</accession>
<dbReference type="Proteomes" id="UP000014760">
    <property type="component" value="Unassembled WGS sequence"/>
</dbReference>
<evidence type="ECO:0000313" key="3">
    <source>
        <dbReference type="EnsemblMetazoa" id="CapteP195766"/>
    </source>
</evidence>
<evidence type="ECO:0000256" key="1">
    <source>
        <dbReference type="SAM" id="Coils"/>
    </source>
</evidence>
<name>R7UHQ2_CAPTE</name>